<evidence type="ECO:0000256" key="12">
    <source>
        <dbReference type="ARBA" id="ARBA00023157"/>
    </source>
</evidence>
<keyword evidence="6 15" id="KW-0349">Heme</keyword>
<feature type="binding site" description="axial binding residue" evidence="15">
    <location>
        <position position="52"/>
    </location>
    <ligand>
        <name>heme</name>
        <dbReference type="ChEBI" id="CHEBI:30413"/>
    </ligand>
    <ligandPart>
        <name>Fe</name>
        <dbReference type="ChEBI" id="CHEBI:18248"/>
    </ligandPart>
</feature>
<feature type="disulfide bond" evidence="15">
    <location>
        <begin position="48"/>
        <end position="55"/>
    </location>
</feature>
<keyword evidence="4" id="KW-1003">Cell membrane</keyword>
<dbReference type="GeneID" id="18254747"/>
<accession>G0RYL2</accession>
<dbReference type="PROSITE" id="PS52012">
    <property type="entry name" value="CFEM"/>
    <property type="match status" value="1"/>
</dbReference>
<keyword evidence="14" id="KW-0449">Lipoprotein</keyword>
<protein>
    <recommendedName>
        <fullName evidence="18">CFEM domain-containing protein</fullName>
    </recommendedName>
</protein>
<evidence type="ECO:0000256" key="4">
    <source>
        <dbReference type="ARBA" id="ARBA00022475"/>
    </source>
</evidence>
<evidence type="ECO:0000256" key="7">
    <source>
        <dbReference type="ARBA" id="ARBA00022622"/>
    </source>
</evidence>
<dbReference type="PANTHER" id="PTHR37928:SF1">
    <property type="entry name" value="CFEM DOMAIN PROTEIN (AFU_ORTHOLOGUE AFUA_6G14090)"/>
    <property type="match status" value="1"/>
</dbReference>
<keyword evidence="12 15" id="KW-1015">Disulfide bond</keyword>
<dbReference type="RefSeq" id="XP_006691240.1">
    <property type="nucleotide sequence ID" value="XM_006691177.1"/>
</dbReference>
<feature type="chain" id="PRO_5003408641" description="CFEM domain-containing protein" evidence="17">
    <location>
        <begin position="21"/>
        <end position="228"/>
    </location>
</feature>
<dbReference type="OrthoDB" id="4590657at2759"/>
<dbReference type="eggNOG" id="ENOG502S1H2">
    <property type="taxonomic scope" value="Eukaryota"/>
</dbReference>
<comment type="caution">
    <text evidence="15">Lacks conserved residue(s) required for the propagation of feature annotation.</text>
</comment>
<keyword evidence="11" id="KW-0472">Membrane</keyword>
<evidence type="ECO:0000313" key="19">
    <source>
        <dbReference type="EMBL" id="EGS23998.1"/>
    </source>
</evidence>
<dbReference type="SMART" id="SM00747">
    <property type="entry name" value="CFEM"/>
    <property type="match status" value="1"/>
</dbReference>
<dbReference type="InterPro" id="IPR051735">
    <property type="entry name" value="CFEM_domain"/>
</dbReference>
<dbReference type="Pfam" id="PF05730">
    <property type="entry name" value="CFEM"/>
    <property type="match status" value="1"/>
</dbReference>
<feature type="domain" description="CFEM" evidence="18">
    <location>
        <begin position="2"/>
        <end position="118"/>
    </location>
</feature>
<evidence type="ECO:0000256" key="17">
    <source>
        <dbReference type="SAM" id="SignalP"/>
    </source>
</evidence>
<evidence type="ECO:0000256" key="5">
    <source>
        <dbReference type="ARBA" id="ARBA00022525"/>
    </source>
</evidence>
<feature type="region of interest" description="Disordered" evidence="16">
    <location>
        <begin position="182"/>
        <end position="207"/>
    </location>
</feature>
<evidence type="ECO:0000256" key="1">
    <source>
        <dbReference type="ARBA" id="ARBA00004609"/>
    </source>
</evidence>
<evidence type="ECO:0000256" key="11">
    <source>
        <dbReference type="ARBA" id="ARBA00023136"/>
    </source>
</evidence>
<evidence type="ECO:0000259" key="18">
    <source>
        <dbReference type="PROSITE" id="PS52012"/>
    </source>
</evidence>
<dbReference type="GO" id="GO:0098552">
    <property type="term" value="C:side of membrane"/>
    <property type="evidence" value="ECO:0007669"/>
    <property type="project" value="UniProtKB-KW"/>
</dbReference>
<keyword evidence="8 15" id="KW-0479">Metal-binding</keyword>
<evidence type="ECO:0000256" key="13">
    <source>
        <dbReference type="ARBA" id="ARBA00023180"/>
    </source>
</evidence>
<keyword evidence="5" id="KW-0964">Secreted</keyword>
<feature type="compositionally biased region" description="Low complexity" evidence="16">
    <location>
        <begin position="197"/>
        <end position="207"/>
    </location>
</feature>
<dbReference type="OMA" id="VSDCAQM"/>
<reference evidence="19 20" key="1">
    <citation type="journal article" date="2011" name="Cell">
        <title>Insight into structure and assembly of the nuclear pore complex by utilizing the genome of a eukaryotic thermophile.</title>
        <authorList>
            <person name="Amlacher S."/>
            <person name="Sarges P."/>
            <person name="Flemming D."/>
            <person name="van Noort V."/>
            <person name="Kunze R."/>
            <person name="Devos D.P."/>
            <person name="Arumugam M."/>
            <person name="Bork P."/>
            <person name="Hurt E."/>
        </authorList>
    </citation>
    <scope>NUCLEOTIDE SEQUENCE [LARGE SCALE GENOMIC DNA]</scope>
    <source>
        <strain evidence="20">DSM 1495 / CBS 144.50 / IMI 039719</strain>
    </source>
</reference>
<keyword evidence="13" id="KW-0325">Glycoprotein</keyword>
<keyword evidence="10 15" id="KW-0408">Iron</keyword>
<dbReference type="Proteomes" id="UP000008066">
    <property type="component" value="Unassembled WGS sequence"/>
</dbReference>
<evidence type="ECO:0000256" key="2">
    <source>
        <dbReference type="ARBA" id="ARBA00004613"/>
    </source>
</evidence>
<dbReference type="HOGENOM" id="CLU_063084_0_0_1"/>
<proteinExistence type="inferred from homology"/>
<evidence type="ECO:0000256" key="8">
    <source>
        <dbReference type="ARBA" id="ARBA00022723"/>
    </source>
</evidence>
<evidence type="ECO:0000256" key="6">
    <source>
        <dbReference type="ARBA" id="ARBA00022617"/>
    </source>
</evidence>
<evidence type="ECO:0000256" key="9">
    <source>
        <dbReference type="ARBA" id="ARBA00022729"/>
    </source>
</evidence>
<dbReference type="KEGG" id="cthr:CTHT_0007090"/>
<dbReference type="GO" id="GO:0046872">
    <property type="term" value="F:metal ion binding"/>
    <property type="evidence" value="ECO:0007669"/>
    <property type="project" value="UniProtKB-UniRule"/>
</dbReference>
<organism evidence="20">
    <name type="scientific">Chaetomium thermophilum (strain DSM 1495 / CBS 144.50 / IMI 039719)</name>
    <name type="common">Thermochaetoides thermophila</name>
    <dbReference type="NCBI Taxonomy" id="759272"/>
    <lineage>
        <taxon>Eukaryota</taxon>
        <taxon>Fungi</taxon>
        <taxon>Dikarya</taxon>
        <taxon>Ascomycota</taxon>
        <taxon>Pezizomycotina</taxon>
        <taxon>Sordariomycetes</taxon>
        <taxon>Sordariomycetidae</taxon>
        <taxon>Sordariales</taxon>
        <taxon>Chaetomiaceae</taxon>
        <taxon>Thermochaetoides</taxon>
    </lineage>
</organism>
<evidence type="ECO:0000256" key="10">
    <source>
        <dbReference type="ARBA" id="ARBA00023004"/>
    </source>
</evidence>
<keyword evidence="20" id="KW-1185">Reference proteome</keyword>
<sequence length="228" mass="23442">MMKSGLITLLTLAGAATVAATDFPPNMPECAKWCATEMLENKPGELGCNVGDVTCLCQNQNFAYGVRDCSHGKCGYNADSDFAIAWVNSFCGGILATATTSASYIESPSIEPTPIWTTTYTTTFTTDGIVSTTTGTSTVFGISGVPVYTSHPFTTVTSTFVSTHTSGSSTFEVTHATTFTTSVDSASLTEPTEAEHPSSSSSEGHGAQITGAPALGVLAAAGLAAVLF</sequence>
<comment type="subcellular location">
    <subcellularLocation>
        <location evidence="1">Cell membrane</location>
        <topology evidence="1">Lipid-anchor</topology>
        <topology evidence="1">GPI-anchor</topology>
    </subcellularLocation>
    <subcellularLocation>
        <location evidence="2">Secreted</location>
    </subcellularLocation>
</comment>
<dbReference type="AlphaFoldDB" id="G0RYL2"/>
<comment type="similarity">
    <text evidence="3">Belongs to the RBT5 family.</text>
</comment>
<evidence type="ECO:0000313" key="20">
    <source>
        <dbReference type="Proteomes" id="UP000008066"/>
    </source>
</evidence>
<dbReference type="STRING" id="759272.G0RYL2"/>
<feature type="signal peptide" evidence="17">
    <location>
        <begin position="1"/>
        <end position="20"/>
    </location>
</feature>
<dbReference type="GO" id="GO:0005576">
    <property type="term" value="C:extracellular region"/>
    <property type="evidence" value="ECO:0007669"/>
    <property type="project" value="UniProtKB-SubCell"/>
</dbReference>
<evidence type="ECO:0000256" key="15">
    <source>
        <dbReference type="PROSITE-ProRule" id="PRU01356"/>
    </source>
</evidence>
<evidence type="ECO:0000256" key="16">
    <source>
        <dbReference type="SAM" id="MobiDB-lite"/>
    </source>
</evidence>
<keyword evidence="7" id="KW-0336">GPI-anchor</keyword>
<dbReference type="GO" id="GO:0005886">
    <property type="term" value="C:plasma membrane"/>
    <property type="evidence" value="ECO:0007669"/>
    <property type="project" value="UniProtKB-SubCell"/>
</dbReference>
<name>G0RYL2_CHATD</name>
<dbReference type="EMBL" id="GL988032">
    <property type="protein sequence ID" value="EGS23998.1"/>
    <property type="molecule type" value="Genomic_DNA"/>
</dbReference>
<dbReference type="InterPro" id="IPR008427">
    <property type="entry name" value="Extracellular_membr_CFEM_dom"/>
</dbReference>
<dbReference type="PANTHER" id="PTHR37928">
    <property type="entry name" value="CFEM DOMAIN PROTEIN (AFU_ORTHOLOGUE AFUA_6G14090)"/>
    <property type="match status" value="1"/>
</dbReference>
<gene>
    <name evidence="19" type="ORF">CTHT_0007090</name>
</gene>
<evidence type="ECO:0000256" key="3">
    <source>
        <dbReference type="ARBA" id="ARBA00010031"/>
    </source>
</evidence>
<keyword evidence="9 17" id="KW-0732">Signal</keyword>
<evidence type="ECO:0000256" key="14">
    <source>
        <dbReference type="ARBA" id="ARBA00023288"/>
    </source>
</evidence>